<keyword evidence="3" id="KW-0378">Hydrolase</keyword>
<evidence type="ECO:0000259" key="2">
    <source>
        <dbReference type="PROSITE" id="PS50846"/>
    </source>
</evidence>
<dbReference type="EC" id="3.6.3.4" evidence="3"/>
<reference evidence="4" key="1">
    <citation type="submission" date="2018-02" db="EMBL/GenBank/DDBJ databases">
        <authorList>
            <person name="Seth-Smith MB H."/>
            <person name="Seth-Smith H."/>
        </authorList>
    </citation>
    <scope>NUCLEOTIDE SEQUENCE [LARGE SCALE GENOMIC DNA]</scope>
</reference>
<evidence type="ECO:0000256" key="1">
    <source>
        <dbReference type="ARBA" id="ARBA00022723"/>
    </source>
</evidence>
<keyword evidence="4" id="KW-1185">Reference proteome</keyword>
<protein>
    <submittedName>
        <fullName evidence="3">Copper-transporting P-type ATPase</fullName>
        <ecNumber evidence="3">3.6.3.4</ecNumber>
    </submittedName>
</protein>
<dbReference type="PROSITE" id="PS50846">
    <property type="entry name" value="HMA_2"/>
    <property type="match status" value="1"/>
</dbReference>
<evidence type="ECO:0000313" key="3">
    <source>
        <dbReference type="EMBL" id="VDM88804.1"/>
    </source>
</evidence>
<dbReference type="EMBL" id="LR130759">
    <property type="protein sequence ID" value="VDM88804.1"/>
    <property type="molecule type" value="Genomic_DNA"/>
</dbReference>
<dbReference type="GO" id="GO:0046872">
    <property type="term" value="F:metal ion binding"/>
    <property type="evidence" value="ECO:0007669"/>
    <property type="project" value="UniProtKB-KW"/>
</dbReference>
<dbReference type="Pfam" id="PF00403">
    <property type="entry name" value="HMA"/>
    <property type="match status" value="1"/>
</dbReference>
<dbReference type="PROSITE" id="PS01047">
    <property type="entry name" value="HMA_1"/>
    <property type="match status" value="1"/>
</dbReference>
<dbReference type="RefSeq" id="WP_158016798.1">
    <property type="nucleotide sequence ID" value="NZ_CBCSKE010000010.1"/>
</dbReference>
<keyword evidence="1" id="KW-0479">Metal-binding</keyword>
<gene>
    <name evidence="3" type="primary">actP_1</name>
    <name evidence="3" type="ORF">MB901379_02370</name>
</gene>
<dbReference type="SUPFAM" id="SSF55008">
    <property type="entry name" value="HMA, heavy metal-associated domain"/>
    <property type="match status" value="1"/>
</dbReference>
<dbReference type="Gene3D" id="3.30.70.100">
    <property type="match status" value="1"/>
</dbReference>
<name>A0A447GEG5_9MYCO</name>
<organism evidence="3 4">
    <name type="scientific">Mycobacterium basiliense</name>
    <dbReference type="NCBI Taxonomy" id="2094119"/>
    <lineage>
        <taxon>Bacteria</taxon>
        <taxon>Bacillati</taxon>
        <taxon>Actinomycetota</taxon>
        <taxon>Actinomycetes</taxon>
        <taxon>Mycobacteriales</taxon>
        <taxon>Mycobacteriaceae</taxon>
        <taxon>Mycobacterium</taxon>
    </lineage>
</organism>
<feature type="domain" description="HMA" evidence="2">
    <location>
        <begin position="2"/>
        <end position="70"/>
    </location>
</feature>
<dbReference type="KEGG" id="mbai:MB901379_02370"/>
<accession>A0A447GEG5</accession>
<dbReference type="CDD" id="cd00371">
    <property type="entry name" value="HMA"/>
    <property type="match status" value="1"/>
</dbReference>
<proteinExistence type="predicted"/>
<dbReference type="OrthoDB" id="9813965at2"/>
<sequence>MSVQTFAVDGLHCQSCVRTISEALSALPGVSAVDVDLVTDGASIVRVDTDGELSAEQVQAALAEEGDYSVVR</sequence>
<dbReference type="InterPro" id="IPR036163">
    <property type="entry name" value="HMA_dom_sf"/>
</dbReference>
<dbReference type="AlphaFoldDB" id="A0A447GEG5"/>
<dbReference type="InterPro" id="IPR006121">
    <property type="entry name" value="HMA_dom"/>
</dbReference>
<dbReference type="InterPro" id="IPR017969">
    <property type="entry name" value="Heavy-metal-associated_CS"/>
</dbReference>
<evidence type="ECO:0000313" key="4">
    <source>
        <dbReference type="Proteomes" id="UP000269998"/>
    </source>
</evidence>
<dbReference type="Proteomes" id="UP000269998">
    <property type="component" value="Chromosome"/>
</dbReference>
<dbReference type="GO" id="GO:0016787">
    <property type="term" value="F:hydrolase activity"/>
    <property type="evidence" value="ECO:0007669"/>
    <property type="project" value="UniProtKB-KW"/>
</dbReference>